<accession>A0AAE0Y1H0</accession>
<organism evidence="1 2">
    <name type="scientific">Elysia crispata</name>
    <name type="common">lettuce slug</name>
    <dbReference type="NCBI Taxonomy" id="231223"/>
    <lineage>
        <taxon>Eukaryota</taxon>
        <taxon>Metazoa</taxon>
        <taxon>Spiralia</taxon>
        <taxon>Lophotrochozoa</taxon>
        <taxon>Mollusca</taxon>
        <taxon>Gastropoda</taxon>
        <taxon>Heterobranchia</taxon>
        <taxon>Euthyneura</taxon>
        <taxon>Panpulmonata</taxon>
        <taxon>Sacoglossa</taxon>
        <taxon>Placobranchoidea</taxon>
        <taxon>Plakobranchidae</taxon>
        <taxon>Elysia</taxon>
    </lineage>
</organism>
<dbReference type="AlphaFoldDB" id="A0AAE0Y1H0"/>
<gene>
    <name evidence="1" type="ORF">RRG08_044067</name>
</gene>
<proteinExistence type="predicted"/>
<reference evidence="1" key="1">
    <citation type="journal article" date="2023" name="G3 (Bethesda)">
        <title>A reference genome for the long-term kleptoplast-retaining sea slug Elysia crispata morphotype clarki.</title>
        <authorList>
            <person name="Eastman K.E."/>
            <person name="Pendleton A.L."/>
            <person name="Shaikh M.A."/>
            <person name="Suttiyut T."/>
            <person name="Ogas R."/>
            <person name="Tomko P."/>
            <person name="Gavelis G."/>
            <person name="Widhalm J.R."/>
            <person name="Wisecaver J.H."/>
        </authorList>
    </citation>
    <scope>NUCLEOTIDE SEQUENCE</scope>
    <source>
        <strain evidence="1">ECLA1</strain>
    </source>
</reference>
<keyword evidence="2" id="KW-1185">Reference proteome</keyword>
<protein>
    <submittedName>
        <fullName evidence="1">Uncharacterized protein</fullName>
    </submittedName>
</protein>
<comment type="caution">
    <text evidence="1">The sequence shown here is derived from an EMBL/GenBank/DDBJ whole genome shotgun (WGS) entry which is preliminary data.</text>
</comment>
<sequence>MIKGELRCQLKALLLGVKRHLWISRKWKIMKVFFFFISRSRNLESTQVAVQRASGETTSLQPASYSTLQAKAQSPGHHDICNKVSLTPYHDCQSQNNQAGYKKPRPILGEHLPNKMAAESAPSLLHTAGTF</sequence>
<evidence type="ECO:0000313" key="2">
    <source>
        <dbReference type="Proteomes" id="UP001283361"/>
    </source>
</evidence>
<evidence type="ECO:0000313" key="1">
    <source>
        <dbReference type="EMBL" id="KAK3729552.1"/>
    </source>
</evidence>
<name>A0AAE0Y1H0_9GAST</name>
<dbReference type="EMBL" id="JAWDGP010007140">
    <property type="protein sequence ID" value="KAK3729552.1"/>
    <property type="molecule type" value="Genomic_DNA"/>
</dbReference>
<dbReference type="Proteomes" id="UP001283361">
    <property type="component" value="Unassembled WGS sequence"/>
</dbReference>